<dbReference type="Proteomes" id="UP000316196">
    <property type="component" value="Unassembled WGS sequence"/>
</dbReference>
<organism evidence="3 4">
    <name type="scientific">Propioniferax innocua</name>
    <dbReference type="NCBI Taxonomy" id="1753"/>
    <lineage>
        <taxon>Bacteria</taxon>
        <taxon>Bacillati</taxon>
        <taxon>Actinomycetota</taxon>
        <taxon>Actinomycetes</taxon>
        <taxon>Propionibacteriales</taxon>
        <taxon>Propionibacteriaceae</taxon>
        <taxon>Propioniferax</taxon>
    </lineage>
</organism>
<accession>A0A542ZSV0</accession>
<proteinExistence type="predicted"/>
<evidence type="ECO:0000313" key="3">
    <source>
        <dbReference type="EMBL" id="TQL63366.1"/>
    </source>
</evidence>
<keyword evidence="2" id="KW-0472">Membrane</keyword>
<keyword evidence="2" id="KW-0812">Transmembrane</keyword>
<feature type="compositionally biased region" description="Basic and acidic residues" evidence="1">
    <location>
        <begin position="102"/>
        <end position="116"/>
    </location>
</feature>
<feature type="region of interest" description="Disordered" evidence="1">
    <location>
        <begin position="1"/>
        <end position="130"/>
    </location>
</feature>
<name>A0A542ZSV0_9ACTN</name>
<protein>
    <recommendedName>
        <fullName evidence="5">DUF4878 domain-containing protein</fullName>
    </recommendedName>
</protein>
<evidence type="ECO:0000256" key="1">
    <source>
        <dbReference type="SAM" id="MobiDB-lite"/>
    </source>
</evidence>
<evidence type="ECO:0000313" key="4">
    <source>
        <dbReference type="Proteomes" id="UP000316196"/>
    </source>
</evidence>
<sequence>MQDDPDTTRLNPTGPRPSQGQPARPPHRPDAGMPSASQPSASHTGGPWFQADETGVPPSLGNAKPQQPVSARPAHERRPTTREQAPRPSAPVASAHQAEPTPGERPDARHSPEPPRRSRRRRRGPQKSNTGIIVGGVVAGIMVMVLVVGLIVIATNSVPGTAPVAARTPEQVVEKFFDALQEHDAEAAIALQAGEVPASELLTDEVLRRSQEIAPISDVSVKQTGAASVHVTYRLGDEEAQADFPVVQNQDGDWQLAHVTTTVQVTRPTNVPVLINDVELTADSVEAFPGAYLMTTSLTRIEYDAEPFLVQGPDSFPVLEPQPRLSAEGITAFRENVEEALAACMERRELEPEGCPQLVTAGSEQQADPATIRWTLVGDPVEQLDPVLSDQDQTVAEADLTVTVALSVKVKNGETEGMAGEQYDFETTARGSVVNDPIKVRFE</sequence>
<feature type="transmembrane region" description="Helical" evidence="2">
    <location>
        <begin position="130"/>
        <end position="154"/>
    </location>
</feature>
<gene>
    <name evidence="3" type="ORF">FB460_1174</name>
</gene>
<dbReference type="EMBL" id="VFOR01000001">
    <property type="protein sequence ID" value="TQL63366.1"/>
    <property type="molecule type" value="Genomic_DNA"/>
</dbReference>
<feature type="compositionally biased region" description="Polar residues" evidence="1">
    <location>
        <begin position="8"/>
        <end position="21"/>
    </location>
</feature>
<keyword evidence="2" id="KW-1133">Transmembrane helix</keyword>
<dbReference type="RefSeq" id="WP_170209961.1">
    <property type="nucleotide sequence ID" value="NZ_VFOR01000001.1"/>
</dbReference>
<comment type="caution">
    <text evidence="3">The sequence shown here is derived from an EMBL/GenBank/DDBJ whole genome shotgun (WGS) entry which is preliminary data.</text>
</comment>
<dbReference type="AlphaFoldDB" id="A0A542ZSV0"/>
<feature type="compositionally biased region" description="Basic and acidic residues" evidence="1">
    <location>
        <begin position="73"/>
        <end position="85"/>
    </location>
</feature>
<evidence type="ECO:0000256" key="2">
    <source>
        <dbReference type="SAM" id="Phobius"/>
    </source>
</evidence>
<evidence type="ECO:0008006" key="5">
    <source>
        <dbReference type="Google" id="ProtNLM"/>
    </source>
</evidence>
<reference evidence="3 4" key="1">
    <citation type="submission" date="2019-06" db="EMBL/GenBank/DDBJ databases">
        <title>Sequencing the genomes of 1000 actinobacteria strains.</title>
        <authorList>
            <person name="Klenk H.-P."/>
        </authorList>
    </citation>
    <scope>NUCLEOTIDE SEQUENCE [LARGE SCALE GENOMIC DNA]</scope>
    <source>
        <strain evidence="3 4">DSM 8251</strain>
    </source>
</reference>
<keyword evidence="4" id="KW-1185">Reference proteome</keyword>